<keyword evidence="2" id="KW-1185">Reference proteome</keyword>
<dbReference type="Gene3D" id="3.30.470.30">
    <property type="entry name" value="DNA ligase/mRNA capping enzyme"/>
    <property type="match status" value="1"/>
</dbReference>
<reference evidence="1 2" key="1">
    <citation type="submission" date="2015-07" db="EMBL/GenBank/DDBJ databases">
        <title>Comparative genomics of the Sigatoka disease complex on banana suggests a link between parallel evolutionary changes in Pseudocercospora fijiensis and Pseudocercospora eumusae and increased virulence on the banana host.</title>
        <authorList>
            <person name="Chang T.-C."/>
            <person name="Salvucci A."/>
            <person name="Crous P.W."/>
            <person name="Stergiopoulos I."/>
        </authorList>
    </citation>
    <scope>NUCLEOTIDE SEQUENCE [LARGE SCALE GENOMIC DNA]</scope>
    <source>
        <strain evidence="1 2">CBS 114824</strain>
    </source>
</reference>
<evidence type="ECO:0000313" key="1">
    <source>
        <dbReference type="EMBL" id="KXT02017.1"/>
    </source>
</evidence>
<sequence length="275" mass="31055">MEVQPPIVQYPSTGKHINQLAGEVENYARHLQQDWPDIVTPTSFPFIGTVKLRGTHADILQDEHGRIHCQSRDRLITPNNDHCGFAQFVAQNVDTITELFNRVSCRFVEMRLRERFPATTKMVMLSGEWLDQITQEGVASSQLQPAFVIFGIKFFHDRWESIQHYANIECRETRIYNVCRAGIWHARLSVEDNGAEFEADAMRYTGHVVDDCPLETIFGVSGQGEGLVWTPSVTSAMPNQEKFWVVTENANARSGNETEGDVEVEGAGMDVANPQ</sequence>
<protein>
    <submittedName>
        <fullName evidence="1">Uncharacterized protein</fullName>
    </submittedName>
</protein>
<dbReference type="EMBL" id="LFZN01000047">
    <property type="protein sequence ID" value="KXT02017.1"/>
    <property type="molecule type" value="Genomic_DNA"/>
</dbReference>
<accession>A0A139HHZ6</accession>
<dbReference type="AlphaFoldDB" id="A0A139HHZ6"/>
<dbReference type="SUPFAM" id="SSF56091">
    <property type="entry name" value="DNA ligase/mRNA capping enzyme, catalytic domain"/>
    <property type="match status" value="1"/>
</dbReference>
<comment type="caution">
    <text evidence="1">The sequence shown here is derived from an EMBL/GenBank/DDBJ whole genome shotgun (WGS) entry which is preliminary data.</text>
</comment>
<name>A0A139HHZ6_9PEZI</name>
<dbReference type="Proteomes" id="UP000070133">
    <property type="component" value="Unassembled WGS sequence"/>
</dbReference>
<dbReference type="OrthoDB" id="10005335at2759"/>
<gene>
    <name evidence="1" type="ORF">AC578_6547</name>
</gene>
<proteinExistence type="predicted"/>
<organism evidence="1 2">
    <name type="scientific">Pseudocercospora eumusae</name>
    <dbReference type="NCBI Taxonomy" id="321146"/>
    <lineage>
        <taxon>Eukaryota</taxon>
        <taxon>Fungi</taxon>
        <taxon>Dikarya</taxon>
        <taxon>Ascomycota</taxon>
        <taxon>Pezizomycotina</taxon>
        <taxon>Dothideomycetes</taxon>
        <taxon>Dothideomycetidae</taxon>
        <taxon>Mycosphaerellales</taxon>
        <taxon>Mycosphaerellaceae</taxon>
        <taxon>Pseudocercospora</taxon>
    </lineage>
</organism>
<evidence type="ECO:0000313" key="2">
    <source>
        <dbReference type="Proteomes" id="UP000070133"/>
    </source>
</evidence>